<dbReference type="KEGG" id="rid:RIdsm_00733"/>
<protein>
    <submittedName>
        <fullName evidence="1">Uncharacterized protein</fullName>
    </submittedName>
</protein>
<dbReference type="RefSeq" id="WP_268793828.1">
    <property type="nucleotide sequence ID" value="NZ_CAXRJZ010000039.1"/>
</dbReference>
<organism evidence="1 2">
    <name type="scientific">Roseovarius indicus</name>
    <dbReference type="NCBI Taxonomy" id="540747"/>
    <lineage>
        <taxon>Bacteria</taxon>
        <taxon>Pseudomonadati</taxon>
        <taxon>Pseudomonadota</taxon>
        <taxon>Alphaproteobacteria</taxon>
        <taxon>Rhodobacterales</taxon>
        <taxon>Roseobacteraceae</taxon>
        <taxon>Roseovarius</taxon>
    </lineage>
</organism>
<accession>A0A5P3A6F3</accession>
<proteinExistence type="predicted"/>
<reference evidence="1 2" key="1">
    <citation type="submission" date="2018-08" db="EMBL/GenBank/DDBJ databases">
        <title>Genetic Globetrotter - A new plasmid hitch-hiking vast phylogenetic and geographic distances.</title>
        <authorList>
            <person name="Vollmers J."/>
            <person name="Petersen J."/>
        </authorList>
    </citation>
    <scope>NUCLEOTIDE SEQUENCE [LARGE SCALE GENOMIC DNA]</scope>
    <source>
        <strain evidence="1 2">DSM 26383</strain>
    </source>
</reference>
<evidence type="ECO:0000313" key="2">
    <source>
        <dbReference type="Proteomes" id="UP000325785"/>
    </source>
</evidence>
<evidence type="ECO:0000313" key="1">
    <source>
        <dbReference type="EMBL" id="QEW24949.1"/>
    </source>
</evidence>
<dbReference type="Proteomes" id="UP000325785">
    <property type="component" value="Chromosome"/>
</dbReference>
<dbReference type="EMBL" id="CP031598">
    <property type="protein sequence ID" value="QEW24949.1"/>
    <property type="molecule type" value="Genomic_DNA"/>
</dbReference>
<sequence length="43" mass="4961">MYDHETRAVLEAAREYRAAYIRDAFRAFFRRPAPALGKHAHAG</sequence>
<dbReference type="AlphaFoldDB" id="A0A5P3A6F3"/>
<name>A0A5P3A6F3_9RHOB</name>
<gene>
    <name evidence="1" type="ORF">RIdsm_00733</name>
</gene>